<evidence type="ECO:0000313" key="1">
    <source>
        <dbReference type="EMBL" id="KAI9898575.1"/>
    </source>
</evidence>
<name>A0ACC0UYL0_9HYPO</name>
<dbReference type="Proteomes" id="UP001163324">
    <property type="component" value="Chromosome 6"/>
</dbReference>
<gene>
    <name evidence="1" type="ORF">N3K66_006935</name>
</gene>
<accession>A0ACC0UYL0</accession>
<evidence type="ECO:0000313" key="2">
    <source>
        <dbReference type="Proteomes" id="UP001163324"/>
    </source>
</evidence>
<dbReference type="EMBL" id="CM047945">
    <property type="protein sequence ID" value="KAI9898575.1"/>
    <property type="molecule type" value="Genomic_DNA"/>
</dbReference>
<keyword evidence="2" id="KW-1185">Reference proteome</keyword>
<comment type="caution">
    <text evidence="1">The sequence shown here is derived from an EMBL/GenBank/DDBJ whole genome shotgun (WGS) entry which is preliminary data.</text>
</comment>
<reference evidence="1" key="1">
    <citation type="submission" date="2022-10" db="EMBL/GenBank/DDBJ databases">
        <title>Complete Genome of Trichothecium roseum strain YXFP-22015, a Plant Pathogen Isolated from Citrus.</title>
        <authorList>
            <person name="Wang Y."/>
            <person name="Zhu L."/>
        </authorList>
    </citation>
    <scope>NUCLEOTIDE SEQUENCE</scope>
    <source>
        <strain evidence="1">YXFP-22015</strain>
    </source>
</reference>
<proteinExistence type="predicted"/>
<sequence length="528" mass="57957">MGFSTAKALRVIVRNDAMKEDPPEIYNWRVFALACAACFGGMLFGWDTGAIGGVLAMPATQERFGYADWDKKAKSLMDQNIVSTLQAGCFLACFFTGWAADKFGRRPCLMAVGTLTAIGVMFQAASAAHGTIALMYIGRFTAGLGVGAASTLTPLYVSECSPRAIRGGLTAFYQLFIVMGIMLSFWVNYGCLLHVSAPAVFILPLSLQAMPAILLVSGMFLAPESPRWCARQDDWERASSILTKLRGMPANSEYVRQEVQDMAEQLEAERRLTGDTSTKAILKEMWQVPGNRRRAIISVTLMVCQQMTGTNAINYYAPQIFNNLGMTGTDNSLFATGVYGVVKTAGIAIFLAFFADSLGRRRSLLWTSAAQGIVMYIIGIYGRVEPPVEGRPVSAFGYVAIACIYLWAAAYQFGWGPVCWILVSEIPTARLRAINVALGAATQWLFNFIIARTVLTMQDTMGEAGYGMFFMFATFDIFMGIFVWFFIPETKGLSLEQMDELFGVTEPAKKMDEPEAARIETVGEPSRK</sequence>
<protein>
    <submittedName>
        <fullName evidence="1">Uncharacterized protein</fullName>
    </submittedName>
</protein>
<organism evidence="1 2">
    <name type="scientific">Trichothecium roseum</name>
    <dbReference type="NCBI Taxonomy" id="47278"/>
    <lineage>
        <taxon>Eukaryota</taxon>
        <taxon>Fungi</taxon>
        <taxon>Dikarya</taxon>
        <taxon>Ascomycota</taxon>
        <taxon>Pezizomycotina</taxon>
        <taxon>Sordariomycetes</taxon>
        <taxon>Hypocreomycetidae</taxon>
        <taxon>Hypocreales</taxon>
        <taxon>Hypocreales incertae sedis</taxon>
        <taxon>Trichothecium</taxon>
    </lineage>
</organism>